<dbReference type="EMBL" id="JANBVB010001262">
    <property type="protein sequence ID" value="KAJ2890661.1"/>
    <property type="molecule type" value="Genomic_DNA"/>
</dbReference>
<protein>
    <submittedName>
        <fullName evidence="1">Uncharacterized protein</fullName>
    </submittedName>
</protein>
<gene>
    <name evidence="1" type="ORF">IWW38_004012</name>
</gene>
<comment type="caution">
    <text evidence="1">The sequence shown here is derived from an EMBL/GenBank/DDBJ whole genome shotgun (WGS) entry which is preliminary data.</text>
</comment>
<name>A0ACC1M009_9FUNG</name>
<sequence length="274" mass="30108">MRAARILFAALALGSAVLAGKFSPKADEFKLNDELKVECAQLGEQGGELSNADGSLRWISPTCVETRKPLSLYYGRDGPIQCSVKAEDTFHETMLRSITHDRALRCRVARNKLAYAQYMELSVRVEGVRVRGAGGGKSAAMRRISGNFNAVLHGLQGNLVAGSVYPVMDQPLPETVSGVTTMQFNQKWYEGTGLSVLMANKRHEEQFVIEPVVAIMFCILTACIVYVVGRVYVEGSLIPRAIKEHRDEKEKAARELLLLDAQATATSSDNKKTK</sequence>
<accession>A0ACC1M009</accession>
<evidence type="ECO:0000313" key="2">
    <source>
        <dbReference type="Proteomes" id="UP001139981"/>
    </source>
</evidence>
<dbReference type="Proteomes" id="UP001139981">
    <property type="component" value="Unassembled WGS sequence"/>
</dbReference>
<reference evidence="1" key="1">
    <citation type="submission" date="2022-07" db="EMBL/GenBank/DDBJ databases">
        <title>Phylogenomic reconstructions and comparative analyses of Kickxellomycotina fungi.</title>
        <authorList>
            <person name="Reynolds N.K."/>
            <person name="Stajich J.E."/>
            <person name="Barry K."/>
            <person name="Grigoriev I.V."/>
            <person name="Crous P."/>
            <person name="Smith M.E."/>
        </authorList>
    </citation>
    <scope>NUCLEOTIDE SEQUENCE</scope>
    <source>
        <strain evidence="1">CBS 190363</strain>
    </source>
</reference>
<proteinExistence type="predicted"/>
<organism evidence="1 2">
    <name type="scientific">Coemansia aciculifera</name>
    <dbReference type="NCBI Taxonomy" id="417176"/>
    <lineage>
        <taxon>Eukaryota</taxon>
        <taxon>Fungi</taxon>
        <taxon>Fungi incertae sedis</taxon>
        <taxon>Zoopagomycota</taxon>
        <taxon>Kickxellomycotina</taxon>
        <taxon>Kickxellomycetes</taxon>
        <taxon>Kickxellales</taxon>
        <taxon>Kickxellaceae</taxon>
        <taxon>Coemansia</taxon>
    </lineage>
</organism>
<keyword evidence="2" id="KW-1185">Reference proteome</keyword>
<evidence type="ECO:0000313" key="1">
    <source>
        <dbReference type="EMBL" id="KAJ2890661.1"/>
    </source>
</evidence>